<feature type="region of interest" description="Disordered" evidence="1">
    <location>
        <begin position="1"/>
        <end position="76"/>
    </location>
</feature>
<proteinExistence type="predicted"/>
<sequence>MAMHPENSGSEKKILVEVEHTTNGAGTPGGTEENQTGERQVETGRTIAENRPDEFRTDLGDDTDDMSGEGSHGKAAGVDLRNYQLVRSSSSPKIPQIVTTTGSLSFLQSPLLTGPSRANHVTACNWRHRRSEASSVRSIVGLFPSSSKTGSLNQSEILLSLSRSRSLLSLRLDA</sequence>
<evidence type="ECO:0000313" key="3">
    <source>
        <dbReference type="Proteomes" id="UP001374535"/>
    </source>
</evidence>
<accession>A0AAQ3P9C2</accession>
<gene>
    <name evidence="2" type="ORF">V8G54_001995</name>
</gene>
<dbReference type="EMBL" id="CP144700">
    <property type="protein sequence ID" value="WVZ23451.1"/>
    <property type="molecule type" value="Genomic_DNA"/>
</dbReference>
<evidence type="ECO:0000256" key="1">
    <source>
        <dbReference type="SAM" id="MobiDB-lite"/>
    </source>
</evidence>
<evidence type="ECO:0000313" key="2">
    <source>
        <dbReference type="EMBL" id="WVZ23451.1"/>
    </source>
</evidence>
<reference evidence="2 3" key="1">
    <citation type="journal article" date="2023" name="Life. Sci Alliance">
        <title>Evolutionary insights into 3D genome organization and epigenetic landscape of Vigna mungo.</title>
        <authorList>
            <person name="Junaid A."/>
            <person name="Singh B."/>
            <person name="Bhatia S."/>
        </authorList>
    </citation>
    <scope>NUCLEOTIDE SEQUENCE [LARGE SCALE GENOMIC DNA]</scope>
    <source>
        <strain evidence="2">Urdbean</strain>
    </source>
</reference>
<keyword evidence="3" id="KW-1185">Reference proteome</keyword>
<feature type="compositionally biased region" description="Basic and acidic residues" evidence="1">
    <location>
        <begin position="48"/>
        <end position="59"/>
    </location>
</feature>
<dbReference type="Proteomes" id="UP001374535">
    <property type="component" value="Chromosome 1"/>
</dbReference>
<name>A0AAQ3P9C2_VIGMU</name>
<organism evidence="2 3">
    <name type="scientific">Vigna mungo</name>
    <name type="common">Black gram</name>
    <name type="synonym">Phaseolus mungo</name>
    <dbReference type="NCBI Taxonomy" id="3915"/>
    <lineage>
        <taxon>Eukaryota</taxon>
        <taxon>Viridiplantae</taxon>
        <taxon>Streptophyta</taxon>
        <taxon>Embryophyta</taxon>
        <taxon>Tracheophyta</taxon>
        <taxon>Spermatophyta</taxon>
        <taxon>Magnoliopsida</taxon>
        <taxon>eudicotyledons</taxon>
        <taxon>Gunneridae</taxon>
        <taxon>Pentapetalae</taxon>
        <taxon>rosids</taxon>
        <taxon>fabids</taxon>
        <taxon>Fabales</taxon>
        <taxon>Fabaceae</taxon>
        <taxon>Papilionoideae</taxon>
        <taxon>50 kb inversion clade</taxon>
        <taxon>NPAAA clade</taxon>
        <taxon>indigoferoid/millettioid clade</taxon>
        <taxon>Phaseoleae</taxon>
        <taxon>Vigna</taxon>
    </lineage>
</organism>
<protein>
    <submittedName>
        <fullName evidence="2">Uncharacterized protein</fullName>
    </submittedName>
</protein>
<feature type="compositionally biased region" description="Basic and acidic residues" evidence="1">
    <location>
        <begin position="9"/>
        <end position="20"/>
    </location>
</feature>
<dbReference type="AlphaFoldDB" id="A0AAQ3P9C2"/>